<evidence type="ECO:0000259" key="2">
    <source>
        <dbReference type="PROSITE" id="PS50835"/>
    </source>
</evidence>
<dbReference type="STRING" id="6412.T1EV84"/>
<dbReference type="InterPro" id="IPR036179">
    <property type="entry name" value="Ig-like_dom_sf"/>
</dbReference>
<keyword evidence="1" id="KW-0393">Immunoglobulin domain</keyword>
<reference evidence="5" key="1">
    <citation type="submission" date="2012-12" db="EMBL/GenBank/DDBJ databases">
        <authorList>
            <person name="Hellsten U."/>
            <person name="Grimwood J."/>
            <person name="Chapman J.A."/>
            <person name="Shapiro H."/>
            <person name="Aerts A."/>
            <person name="Otillar R.P."/>
            <person name="Terry A.Y."/>
            <person name="Boore J.L."/>
            <person name="Simakov O."/>
            <person name="Marletaz F."/>
            <person name="Cho S.-J."/>
            <person name="Edsinger-Gonzales E."/>
            <person name="Havlak P."/>
            <person name="Kuo D.-H."/>
            <person name="Larsson T."/>
            <person name="Lv J."/>
            <person name="Arendt D."/>
            <person name="Savage R."/>
            <person name="Osoegawa K."/>
            <person name="de Jong P."/>
            <person name="Lindberg D.R."/>
            <person name="Seaver E.C."/>
            <person name="Weisblat D.A."/>
            <person name="Putnam N.H."/>
            <person name="Grigoriev I.V."/>
            <person name="Rokhsar D.S."/>
        </authorList>
    </citation>
    <scope>NUCLEOTIDE SEQUENCE</scope>
</reference>
<sequence>MCHVNMMTTSSPHKQTAASAPFRQQVFAICKIQNGIKKMLEQKHTKQKKLINTLFGAAIKTTIWFINGTNLNILTSLKERLHVQPDGSLSINHVIRTDMAWYTCAPTNNFHKSPDAKAFLNVTYIPRVQRLPSTTYLALDMKGFLHCPVDSNPPVTHITRPGEGNESRKVTFIRHAQVHYFTAKIQIRQLKKWFKNNSTIDLHNPRQVHMHAVGTSLYFDTTSMEDEGFYMCAPHSNLGQGHISSSMQVLVRGQLIWMG</sequence>
<dbReference type="EnsemblMetazoa" id="HelroT164297">
    <property type="protein sequence ID" value="HelroP164297"/>
    <property type="gene ID" value="HelroG164297"/>
</dbReference>
<dbReference type="InterPro" id="IPR013783">
    <property type="entry name" value="Ig-like_fold"/>
</dbReference>
<dbReference type="PANTHER" id="PTHR10075:SF100">
    <property type="entry name" value="FASCICLIN-2"/>
    <property type="match status" value="1"/>
</dbReference>
<accession>T1EV84</accession>
<proteinExistence type="predicted"/>
<dbReference type="EMBL" id="KB097571">
    <property type="protein sequence ID" value="ESN94452.1"/>
    <property type="molecule type" value="Genomic_DNA"/>
</dbReference>
<gene>
    <name evidence="4" type="primary">20200484</name>
    <name evidence="3" type="ORF">HELRODRAFT_164297</name>
</gene>
<dbReference type="EMBL" id="AMQM01001624">
    <property type="status" value="NOT_ANNOTATED_CDS"/>
    <property type="molecule type" value="Genomic_DNA"/>
</dbReference>
<dbReference type="SUPFAM" id="SSF48726">
    <property type="entry name" value="Immunoglobulin"/>
    <property type="match status" value="2"/>
</dbReference>
<dbReference type="eggNOG" id="KOG3510">
    <property type="taxonomic scope" value="Eukaryota"/>
</dbReference>
<dbReference type="RefSeq" id="XP_009027516.1">
    <property type="nucleotide sequence ID" value="XM_009029268.1"/>
</dbReference>
<reference evidence="4" key="3">
    <citation type="submission" date="2015-06" db="UniProtKB">
        <authorList>
            <consortium name="EnsemblMetazoa"/>
        </authorList>
    </citation>
    <scope>IDENTIFICATION</scope>
</reference>
<dbReference type="CDD" id="cd00096">
    <property type="entry name" value="Ig"/>
    <property type="match status" value="1"/>
</dbReference>
<dbReference type="Gene3D" id="2.60.40.10">
    <property type="entry name" value="Immunoglobulins"/>
    <property type="match status" value="2"/>
</dbReference>
<dbReference type="HOGENOM" id="CLU_1074726_0_0_1"/>
<dbReference type="PANTHER" id="PTHR10075">
    <property type="entry name" value="BASIGIN RELATED"/>
    <property type="match status" value="1"/>
</dbReference>
<dbReference type="Proteomes" id="UP000015101">
    <property type="component" value="Unassembled WGS sequence"/>
</dbReference>
<keyword evidence="5" id="KW-1185">Reference proteome</keyword>
<organism evidence="4 5">
    <name type="scientific">Helobdella robusta</name>
    <name type="common">Californian leech</name>
    <dbReference type="NCBI Taxonomy" id="6412"/>
    <lineage>
        <taxon>Eukaryota</taxon>
        <taxon>Metazoa</taxon>
        <taxon>Spiralia</taxon>
        <taxon>Lophotrochozoa</taxon>
        <taxon>Annelida</taxon>
        <taxon>Clitellata</taxon>
        <taxon>Hirudinea</taxon>
        <taxon>Rhynchobdellida</taxon>
        <taxon>Glossiphoniidae</taxon>
        <taxon>Helobdella</taxon>
    </lineage>
</organism>
<dbReference type="CTD" id="20200484"/>
<evidence type="ECO:0000313" key="5">
    <source>
        <dbReference type="Proteomes" id="UP000015101"/>
    </source>
</evidence>
<dbReference type="GeneID" id="20200484"/>
<reference evidence="3 5" key="2">
    <citation type="journal article" date="2013" name="Nature">
        <title>Insights into bilaterian evolution from three spiralian genomes.</title>
        <authorList>
            <person name="Simakov O."/>
            <person name="Marletaz F."/>
            <person name="Cho S.J."/>
            <person name="Edsinger-Gonzales E."/>
            <person name="Havlak P."/>
            <person name="Hellsten U."/>
            <person name="Kuo D.H."/>
            <person name="Larsson T."/>
            <person name="Lv J."/>
            <person name="Arendt D."/>
            <person name="Savage R."/>
            <person name="Osoegawa K."/>
            <person name="de Jong P."/>
            <person name="Grimwood J."/>
            <person name="Chapman J.A."/>
            <person name="Shapiro H."/>
            <person name="Aerts A."/>
            <person name="Otillar R.P."/>
            <person name="Terry A.Y."/>
            <person name="Boore J.L."/>
            <person name="Grigoriev I.V."/>
            <person name="Lindberg D.R."/>
            <person name="Seaver E.C."/>
            <person name="Weisblat D.A."/>
            <person name="Putnam N.H."/>
            <person name="Rokhsar D.S."/>
        </authorList>
    </citation>
    <scope>NUCLEOTIDE SEQUENCE</scope>
</reference>
<name>T1EV84_HELRO</name>
<dbReference type="OrthoDB" id="6148654at2759"/>
<protein>
    <recommendedName>
        <fullName evidence="2">Ig-like domain-containing protein</fullName>
    </recommendedName>
</protein>
<feature type="domain" description="Ig-like" evidence="2">
    <location>
        <begin position="126"/>
        <end position="250"/>
    </location>
</feature>
<dbReference type="InterPro" id="IPR007110">
    <property type="entry name" value="Ig-like_dom"/>
</dbReference>
<dbReference type="InParanoid" id="T1EV84"/>
<evidence type="ECO:0000256" key="1">
    <source>
        <dbReference type="ARBA" id="ARBA00023319"/>
    </source>
</evidence>
<dbReference type="AlphaFoldDB" id="T1EV84"/>
<dbReference type="KEGG" id="hro:HELRODRAFT_164297"/>
<evidence type="ECO:0000313" key="4">
    <source>
        <dbReference type="EnsemblMetazoa" id="HelroP164297"/>
    </source>
</evidence>
<dbReference type="PROSITE" id="PS50835">
    <property type="entry name" value="IG_LIKE"/>
    <property type="match status" value="1"/>
</dbReference>
<evidence type="ECO:0000313" key="3">
    <source>
        <dbReference type="EMBL" id="ESN94452.1"/>
    </source>
</evidence>